<dbReference type="SMART" id="SM00066">
    <property type="entry name" value="GAL4"/>
    <property type="match status" value="1"/>
</dbReference>
<evidence type="ECO:0000256" key="7">
    <source>
        <dbReference type="SAM" id="MobiDB-lite"/>
    </source>
</evidence>
<comment type="subcellular location">
    <subcellularLocation>
        <location evidence="1">Nucleus</location>
    </subcellularLocation>
</comment>
<evidence type="ECO:0000256" key="1">
    <source>
        <dbReference type="ARBA" id="ARBA00004123"/>
    </source>
</evidence>
<reference evidence="9 10" key="1">
    <citation type="submission" date="2024-07" db="EMBL/GenBank/DDBJ databases">
        <title>Section-level genome sequencing and comparative genomics of Aspergillus sections Usti and Cavernicolus.</title>
        <authorList>
            <consortium name="Lawrence Berkeley National Laboratory"/>
            <person name="Nybo J.L."/>
            <person name="Vesth T.C."/>
            <person name="Theobald S."/>
            <person name="Frisvad J.C."/>
            <person name="Larsen T.O."/>
            <person name="Kjaerboelling I."/>
            <person name="Rothschild-Mancinelli K."/>
            <person name="Lyhne E.K."/>
            <person name="Kogle M.E."/>
            <person name="Barry K."/>
            <person name="Clum A."/>
            <person name="Na H."/>
            <person name="Ledsgaard L."/>
            <person name="Lin J."/>
            <person name="Lipzen A."/>
            <person name="Kuo A."/>
            <person name="Riley R."/>
            <person name="Mondo S."/>
            <person name="Labutti K."/>
            <person name="Haridas S."/>
            <person name="Pangalinan J."/>
            <person name="Salamov A.A."/>
            <person name="Simmons B.A."/>
            <person name="Magnuson J.K."/>
            <person name="Chen J."/>
            <person name="Drula E."/>
            <person name="Henrissat B."/>
            <person name="Wiebenga A."/>
            <person name="Lubbers R.J."/>
            <person name="Gomes A.C."/>
            <person name="Makela M.R."/>
            <person name="Stajich J."/>
            <person name="Grigoriev I.V."/>
            <person name="Mortensen U.H."/>
            <person name="De Vries R.P."/>
            <person name="Baker S.E."/>
            <person name="Andersen M.R."/>
        </authorList>
    </citation>
    <scope>NUCLEOTIDE SEQUENCE [LARGE SCALE GENOMIC DNA]</scope>
    <source>
        <strain evidence="9 10">CBS 123904</strain>
    </source>
</reference>
<evidence type="ECO:0000256" key="3">
    <source>
        <dbReference type="ARBA" id="ARBA00023015"/>
    </source>
</evidence>
<dbReference type="InterPro" id="IPR050987">
    <property type="entry name" value="AtrR-like"/>
</dbReference>
<name>A0ABR4IMS4_9EURO</name>
<evidence type="ECO:0000256" key="2">
    <source>
        <dbReference type="ARBA" id="ARBA00022723"/>
    </source>
</evidence>
<dbReference type="InterPro" id="IPR001138">
    <property type="entry name" value="Zn2Cys6_DnaBD"/>
</dbReference>
<feature type="compositionally biased region" description="Low complexity" evidence="7">
    <location>
        <begin position="100"/>
        <end position="110"/>
    </location>
</feature>
<evidence type="ECO:0000259" key="8">
    <source>
        <dbReference type="PROSITE" id="PS50048"/>
    </source>
</evidence>
<keyword evidence="6" id="KW-0539">Nucleus</keyword>
<evidence type="ECO:0000256" key="6">
    <source>
        <dbReference type="ARBA" id="ARBA00023242"/>
    </source>
</evidence>
<dbReference type="Proteomes" id="UP001610446">
    <property type="component" value="Unassembled WGS sequence"/>
</dbReference>
<accession>A0ABR4IMS4</accession>
<dbReference type="CDD" id="cd12148">
    <property type="entry name" value="fungal_TF_MHR"/>
    <property type="match status" value="1"/>
</dbReference>
<feature type="domain" description="Zn(2)-C6 fungal-type" evidence="8">
    <location>
        <begin position="11"/>
        <end position="41"/>
    </location>
</feature>
<feature type="compositionally biased region" description="Polar residues" evidence="7">
    <location>
        <begin position="87"/>
        <end position="99"/>
    </location>
</feature>
<dbReference type="SUPFAM" id="SSF57701">
    <property type="entry name" value="Zn2/Cys6 DNA-binding domain"/>
    <property type="match status" value="1"/>
</dbReference>
<evidence type="ECO:0000313" key="10">
    <source>
        <dbReference type="Proteomes" id="UP001610446"/>
    </source>
</evidence>
<keyword evidence="3" id="KW-0805">Transcription regulation</keyword>
<keyword evidence="5" id="KW-0804">Transcription</keyword>
<evidence type="ECO:0000256" key="4">
    <source>
        <dbReference type="ARBA" id="ARBA00023125"/>
    </source>
</evidence>
<dbReference type="Gene3D" id="4.10.240.10">
    <property type="entry name" value="Zn(2)-C6 fungal-type DNA-binding domain"/>
    <property type="match status" value="1"/>
</dbReference>
<feature type="region of interest" description="Disordered" evidence="7">
    <location>
        <begin position="81"/>
        <end position="115"/>
    </location>
</feature>
<keyword evidence="4" id="KW-0238">DNA-binding</keyword>
<comment type="caution">
    <text evidence="9">The sequence shown here is derived from an EMBL/GenBank/DDBJ whole genome shotgun (WGS) entry which is preliminary data.</text>
</comment>
<dbReference type="EMBL" id="JBFXLU010000345">
    <property type="protein sequence ID" value="KAL2829075.1"/>
    <property type="molecule type" value="Genomic_DNA"/>
</dbReference>
<dbReference type="PANTHER" id="PTHR46910">
    <property type="entry name" value="TRANSCRIPTION FACTOR PDR1"/>
    <property type="match status" value="1"/>
</dbReference>
<evidence type="ECO:0000313" key="9">
    <source>
        <dbReference type="EMBL" id="KAL2829075.1"/>
    </source>
</evidence>
<evidence type="ECO:0000256" key="5">
    <source>
        <dbReference type="ARBA" id="ARBA00023163"/>
    </source>
</evidence>
<dbReference type="InterPro" id="IPR007219">
    <property type="entry name" value="XnlR_reg_dom"/>
</dbReference>
<dbReference type="PANTHER" id="PTHR46910:SF3">
    <property type="entry name" value="HALOTOLERANCE PROTEIN 9-RELATED"/>
    <property type="match status" value="1"/>
</dbReference>
<keyword evidence="2" id="KW-0479">Metal-binding</keyword>
<proteinExistence type="predicted"/>
<dbReference type="CDD" id="cd00067">
    <property type="entry name" value="GAL4"/>
    <property type="match status" value="1"/>
</dbReference>
<protein>
    <recommendedName>
        <fullName evidence="8">Zn(2)-C6 fungal-type domain-containing protein</fullName>
    </recommendedName>
</protein>
<dbReference type="SMART" id="SM00906">
    <property type="entry name" value="Fungal_trans"/>
    <property type="match status" value="1"/>
</dbReference>
<dbReference type="PROSITE" id="PS50048">
    <property type="entry name" value="ZN2_CY6_FUNGAL_2"/>
    <property type="match status" value="1"/>
</dbReference>
<keyword evidence="10" id="KW-1185">Reference proteome</keyword>
<dbReference type="InterPro" id="IPR036864">
    <property type="entry name" value="Zn2-C6_fun-type_DNA-bd_sf"/>
</dbReference>
<sequence>MSSQRLLESISCTRCQAKKIKCNRVNPQCDKCEAAGAECIYLPRKTRPVRRLQVGVDDKDVLANILRRLERLEDHCELNQEVEDDSMSVSSQTSETVAPNSTSLSLSNSNARPSPRTAREMWNLIKNPETRPPLLSDAFSHLRNLEDMFFSNARCINAIEAVIDEIEFPDTTPAAHTPPTIPKDVAREGIEKYFDYYQFPAFRVPLEKKFLLSIPDLLEIPHVQLDCTSRIIYYNVLLHGVLLGSRVFPKKSEVSQHIYRTCLALVDDFLGEVKNTYADLSAACFMVSMTLEGSDIELSWRLLSAACGIAKALGYFDVDSDPEVQVSSSSAASCNPTPLDIEHNRNRFEFWHLLRIDCLFRISFGKPALITKGSWAVNFPQLSINGVEDPSNSTIEIHFLASMRLTLVMMHYLDYIDTFPDSNIISEGAIDLLWSEVLSILRTWKPADLVGMARNHVDAWFSVDIILGCDTMFMVLEQARTANQTADSVCPDTLGVAVDSLTCIRQFMMSSWYAHWGVSLVLLHQFTPLFIVCLNRLLGGHQDPDEDPLLLPWCKGFVERTAAERPELRPVMAMMKTLILACERLD</sequence>
<organism evidence="9 10">
    <name type="scientific">Aspergillus pseudoustus</name>
    <dbReference type="NCBI Taxonomy" id="1810923"/>
    <lineage>
        <taxon>Eukaryota</taxon>
        <taxon>Fungi</taxon>
        <taxon>Dikarya</taxon>
        <taxon>Ascomycota</taxon>
        <taxon>Pezizomycotina</taxon>
        <taxon>Eurotiomycetes</taxon>
        <taxon>Eurotiomycetidae</taxon>
        <taxon>Eurotiales</taxon>
        <taxon>Aspergillaceae</taxon>
        <taxon>Aspergillus</taxon>
        <taxon>Aspergillus subgen. Nidulantes</taxon>
    </lineage>
</organism>
<dbReference type="Pfam" id="PF00172">
    <property type="entry name" value="Zn_clus"/>
    <property type="match status" value="1"/>
</dbReference>
<gene>
    <name evidence="9" type="ORF">BJY01DRAFT_261390</name>
</gene>